<dbReference type="OrthoDB" id="9801155at2"/>
<comment type="cofactor">
    <cofactor evidence="1">
        <name>heme</name>
        <dbReference type="ChEBI" id="CHEBI:30413"/>
    </cofactor>
</comment>
<dbReference type="PANTHER" id="PTHR46696">
    <property type="entry name" value="P450, PUTATIVE (EUROFUNG)-RELATED"/>
    <property type="match status" value="1"/>
</dbReference>
<evidence type="ECO:0000313" key="11">
    <source>
        <dbReference type="EMBL" id="TFV41248.1"/>
    </source>
</evidence>
<keyword evidence="6 9" id="KW-0408">Iron</keyword>
<keyword evidence="4 9" id="KW-0479">Metal-binding</keyword>
<feature type="region of interest" description="Disordered" evidence="10">
    <location>
        <begin position="1"/>
        <end position="27"/>
    </location>
</feature>
<dbReference type="InterPro" id="IPR001128">
    <property type="entry name" value="Cyt_P450"/>
</dbReference>
<dbReference type="RefSeq" id="WP_135178279.1">
    <property type="nucleotide sequence ID" value="NZ_SPQT01000030.1"/>
</dbReference>
<evidence type="ECO:0000256" key="5">
    <source>
        <dbReference type="ARBA" id="ARBA00023002"/>
    </source>
</evidence>
<dbReference type="PRINTS" id="PR00359">
    <property type="entry name" value="BP450"/>
</dbReference>
<evidence type="ECO:0000256" key="1">
    <source>
        <dbReference type="ARBA" id="ARBA00001971"/>
    </source>
</evidence>
<dbReference type="EMBL" id="SPQT01000030">
    <property type="protein sequence ID" value="TFV41248.1"/>
    <property type="molecule type" value="Genomic_DNA"/>
</dbReference>
<evidence type="ECO:0000256" key="9">
    <source>
        <dbReference type="RuleBase" id="RU000461"/>
    </source>
</evidence>
<dbReference type="PROSITE" id="PS00086">
    <property type="entry name" value="CYTOCHROME_P450"/>
    <property type="match status" value="1"/>
</dbReference>
<dbReference type="PANTHER" id="PTHR46696:SF1">
    <property type="entry name" value="CYTOCHROME P450 YJIB-RELATED"/>
    <property type="match status" value="1"/>
</dbReference>
<dbReference type="CDD" id="cd20625">
    <property type="entry name" value="CYP164-like"/>
    <property type="match status" value="1"/>
</dbReference>
<dbReference type="InterPro" id="IPR017972">
    <property type="entry name" value="Cyt_P450_CS"/>
</dbReference>
<dbReference type="Proteomes" id="UP000297966">
    <property type="component" value="Unassembled WGS sequence"/>
</dbReference>
<evidence type="ECO:0000256" key="4">
    <source>
        <dbReference type="ARBA" id="ARBA00022723"/>
    </source>
</evidence>
<keyword evidence="7 9" id="KW-0503">Monooxygenase</keyword>
<dbReference type="GO" id="GO:0020037">
    <property type="term" value="F:heme binding"/>
    <property type="evidence" value="ECO:0007669"/>
    <property type="project" value="InterPro"/>
</dbReference>
<dbReference type="Pfam" id="PF00067">
    <property type="entry name" value="p450"/>
    <property type="match status" value="2"/>
</dbReference>
<name>A0A4Y9LCY2_9BRAD</name>
<evidence type="ECO:0000256" key="2">
    <source>
        <dbReference type="ARBA" id="ARBA00010617"/>
    </source>
</evidence>
<evidence type="ECO:0000256" key="3">
    <source>
        <dbReference type="ARBA" id="ARBA00022617"/>
    </source>
</evidence>
<organism evidence="11 12">
    <name type="scientific">Bradyrhizobium niftali</name>
    <dbReference type="NCBI Taxonomy" id="2560055"/>
    <lineage>
        <taxon>Bacteria</taxon>
        <taxon>Pseudomonadati</taxon>
        <taxon>Pseudomonadota</taxon>
        <taxon>Alphaproteobacteria</taxon>
        <taxon>Hyphomicrobiales</taxon>
        <taxon>Nitrobacteraceae</taxon>
        <taxon>Bradyrhizobium</taxon>
    </lineage>
</organism>
<dbReference type="GO" id="GO:0004497">
    <property type="term" value="F:monooxygenase activity"/>
    <property type="evidence" value="ECO:0007669"/>
    <property type="project" value="UniProtKB-KW"/>
</dbReference>
<reference evidence="11 12" key="1">
    <citation type="submission" date="2019-03" db="EMBL/GenBank/DDBJ databases">
        <title>Bradyrhizobium diversity isolated from nodules of Chamaecrista fasciculata.</title>
        <authorList>
            <person name="Klepa M.S."/>
            <person name="Urquiaga M.O."/>
            <person name="Hungria M."/>
            <person name="Delamuta J.R."/>
        </authorList>
    </citation>
    <scope>NUCLEOTIDE SEQUENCE [LARGE SCALE GENOMIC DNA]</scope>
    <source>
        <strain evidence="11 12">CNPSo 3448</strain>
    </source>
</reference>
<comment type="caution">
    <text evidence="11">The sequence shown here is derived from an EMBL/GenBank/DDBJ whole genome shotgun (WGS) entry which is preliminary data.</text>
</comment>
<sequence>MEGSAVTSAEGFAEASPGPADAAGDQSPVDASRYVFNPFASDFIRDPYPHYAKLRALDPVHFAPIGAYVVSRHADVGTVLKDRRFGKAFVERSAKRYGSEVVREPLFDHMSKTMLLSDPPHHTRLRNLVVKAFTARQVEAMRPRIQQVVDQALDAVVDRGKMDLVSEFAYHPPVTIICDMLGIPDDERGFFHAVSEDSVRVLESAAFTPEEIAAANSRVKSVRDYFERLYEQCRRRPGNDLTTQLVMAEEDGNRLTNEELTASIMLLFVAGHETTINLIGNSLITLHRNPDQMALLRTDPGLIHNAIDEFLRYEPSIQFTGRVALEDMELADKRIAKGDNIVCLLASANRDAAVYPDRPDEFDITRRNSKPLSFGGGIHFCLGAQLARLQTEIAVTTLLRRLPRLQIDDVENPAWKPNFVIRGPRVLPASW</sequence>
<keyword evidence="12" id="KW-1185">Reference proteome</keyword>
<evidence type="ECO:0000256" key="10">
    <source>
        <dbReference type="SAM" id="MobiDB-lite"/>
    </source>
</evidence>
<dbReference type="Gene3D" id="1.10.630.10">
    <property type="entry name" value="Cytochrome P450"/>
    <property type="match status" value="1"/>
</dbReference>
<dbReference type="GO" id="GO:0016705">
    <property type="term" value="F:oxidoreductase activity, acting on paired donors, with incorporation or reduction of molecular oxygen"/>
    <property type="evidence" value="ECO:0007669"/>
    <property type="project" value="InterPro"/>
</dbReference>
<proteinExistence type="inferred from homology"/>
<accession>A0A4Y9LCY2</accession>
<evidence type="ECO:0000256" key="8">
    <source>
        <dbReference type="ARBA" id="ARBA00043906"/>
    </source>
</evidence>
<dbReference type="FunFam" id="1.10.630.10:FF:000018">
    <property type="entry name" value="Cytochrome P450 monooxygenase"/>
    <property type="match status" value="1"/>
</dbReference>
<keyword evidence="3 9" id="KW-0349">Heme</keyword>
<gene>
    <name evidence="11" type="ORF">E4K65_36885</name>
</gene>
<dbReference type="GO" id="GO:0005506">
    <property type="term" value="F:iron ion binding"/>
    <property type="evidence" value="ECO:0007669"/>
    <property type="project" value="InterPro"/>
</dbReference>
<dbReference type="AlphaFoldDB" id="A0A4Y9LCY2"/>
<dbReference type="InterPro" id="IPR002397">
    <property type="entry name" value="Cyt_P450_B"/>
</dbReference>
<dbReference type="InterPro" id="IPR036396">
    <property type="entry name" value="Cyt_P450_sf"/>
</dbReference>
<evidence type="ECO:0000256" key="6">
    <source>
        <dbReference type="ARBA" id="ARBA00023004"/>
    </source>
</evidence>
<comment type="function">
    <text evidence="8">Cytochromes P450 are a group of heme-thiolate monooxygenases. They oxidize a variety of structurally unrelated compounds, including steroids, fatty acids, and xenobiotics.</text>
</comment>
<comment type="similarity">
    <text evidence="2 9">Belongs to the cytochrome P450 family.</text>
</comment>
<dbReference type="SUPFAM" id="SSF48264">
    <property type="entry name" value="Cytochrome P450"/>
    <property type="match status" value="1"/>
</dbReference>
<evidence type="ECO:0000313" key="12">
    <source>
        <dbReference type="Proteomes" id="UP000297966"/>
    </source>
</evidence>
<evidence type="ECO:0000256" key="7">
    <source>
        <dbReference type="ARBA" id="ARBA00023033"/>
    </source>
</evidence>
<protein>
    <submittedName>
        <fullName evidence="11">Cytochrome P450</fullName>
    </submittedName>
</protein>
<keyword evidence="5 9" id="KW-0560">Oxidoreductase</keyword>